<evidence type="ECO:0000313" key="7">
    <source>
        <dbReference type="EnsemblMetazoa" id="GPPI024287-PA"/>
    </source>
</evidence>
<evidence type="ECO:0000256" key="2">
    <source>
        <dbReference type="ARBA" id="ARBA00022833"/>
    </source>
</evidence>
<reference evidence="8" key="1">
    <citation type="submission" date="2015-01" db="EMBL/GenBank/DDBJ databases">
        <authorList>
            <person name="Aksoy S."/>
            <person name="Warren W."/>
            <person name="Wilson R.K."/>
        </authorList>
    </citation>
    <scope>NUCLEOTIDE SEQUENCE [LARGE SCALE GENOMIC DNA]</scope>
    <source>
        <strain evidence="8">IAEA</strain>
    </source>
</reference>
<evidence type="ECO:0000313" key="8">
    <source>
        <dbReference type="Proteomes" id="UP000092460"/>
    </source>
</evidence>
<keyword evidence="1 3" id="KW-0863">Zinc-finger</keyword>
<evidence type="ECO:0000256" key="5">
    <source>
        <dbReference type="SAM" id="MobiDB-lite"/>
    </source>
</evidence>
<keyword evidence="2" id="KW-0862">Zinc</keyword>
<evidence type="ECO:0000259" key="6">
    <source>
        <dbReference type="PROSITE" id="PS50089"/>
    </source>
</evidence>
<dbReference type="InterPro" id="IPR013083">
    <property type="entry name" value="Znf_RING/FYVE/PHD"/>
</dbReference>
<name>A0A1B0BAW7_9MUSC</name>
<dbReference type="GO" id="GO:0008270">
    <property type="term" value="F:zinc ion binding"/>
    <property type="evidence" value="ECO:0007669"/>
    <property type="project" value="UniProtKB-KW"/>
</dbReference>
<feature type="domain" description="RING-type" evidence="6">
    <location>
        <begin position="180"/>
        <end position="221"/>
    </location>
</feature>
<dbReference type="EnsemblMetazoa" id="GPPI024287-RA">
    <property type="protein sequence ID" value="GPPI024287-PA"/>
    <property type="gene ID" value="GPPI024287"/>
</dbReference>
<keyword evidence="8" id="KW-1185">Reference proteome</keyword>
<reference evidence="7" key="2">
    <citation type="submission" date="2020-05" db="UniProtKB">
        <authorList>
            <consortium name="EnsemblMetazoa"/>
        </authorList>
    </citation>
    <scope>IDENTIFICATION</scope>
    <source>
        <strain evidence="7">IAEA</strain>
    </source>
</reference>
<evidence type="ECO:0000256" key="3">
    <source>
        <dbReference type="PROSITE-ProRule" id="PRU00175"/>
    </source>
</evidence>
<protein>
    <recommendedName>
        <fullName evidence="6">RING-type domain-containing protein</fullName>
    </recommendedName>
</protein>
<dbReference type="VEuPathDB" id="VectorBase:GPPI024287"/>
<dbReference type="GO" id="GO:0016567">
    <property type="term" value="P:protein ubiquitination"/>
    <property type="evidence" value="ECO:0007669"/>
    <property type="project" value="TreeGrafter"/>
</dbReference>
<dbReference type="SMART" id="SM00184">
    <property type="entry name" value="RING"/>
    <property type="match status" value="1"/>
</dbReference>
<keyword evidence="1 3" id="KW-0479">Metal-binding</keyword>
<dbReference type="Gene3D" id="3.30.40.10">
    <property type="entry name" value="Zinc/RING finger domain, C3HC4 (zinc finger)"/>
    <property type="match status" value="1"/>
</dbReference>
<proteinExistence type="predicted"/>
<dbReference type="AlphaFoldDB" id="A0A1B0BAW7"/>
<dbReference type="Proteomes" id="UP000092460">
    <property type="component" value="Unassembled WGS sequence"/>
</dbReference>
<feature type="region of interest" description="Disordered" evidence="5">
    <location>
        <begin position="595"/>
        <end position="625"/>
    </location>
</feature>
<dbReference type="SUPFAM" id="SSF57850">
    <property type="entry name" value="RING/U-box"/>
    <property type="match status" value="1"/>
</dbReference>
<evidence type="ECO:0000256" key="4">
    <source>
        <dbReference type="SAM" id="Coils"/>
    </source>
</evidence>
<dbReference type="PANTHER" id="PTHR46569">
    <property type="entry name" value="E3 UBIQUITIN-PROTEIN LIGASE TRAIP"/>
    <property type="match status" value="1"/>
</dbReference>
<evidence type="ECO:0000256" key="1">
    <source>
        <dbReference type="ARBA" id="ARBA00022771"/>
    </source>
</evidence>
<accession>A0A1B0BAW7</accession>
<dbReference type="PROSITE" id="PS50089">
    <property type="entry name" value="ZF_RING_2"/>
    <property type="match status" value="1"/>
</dbReference>
<dbReference type="InterPro" id="IPR001841">
    <property type="entry name" value="Znf_RING"/>
</dbReference>
<dbReference type="GO" id="GO:0031297">
    <property type="term" value="P:replication fork processing"/>
    <property type="evidence" value="ECO:0007669"/>
    <property type="project" value="TreeGrafter"/>
</dbReference>
<sequence length="625" mass="70606">MVIALASAIQVQLSACDICDVRILQHRNEKHDLPNLVSLFIKFQTLQLKTKFLNSKSKVKNHPEYGSIFIHEYVDADTNSLFHYARKKLTALGFVNIFCQNGQVMASKGRKYGAKLIHIKSTGQVDDMLSSNAENITEGTAKGIAKVQCSATDREESSSSIDCLVVRTPSDMSPASNILCVICTENFEASDTIYNTSCGHVFHENCIKHWRGRSTECPVCRAHYANMQKLFLNFDENAGSASAMDELQTKLESCESNMDKLYKQLNDGEVNFMRLQGQYTLALEDINLLNGQLSKRNDSENNFMALQKQYTEAEYIIKNLKDKNQYLLLQCEGKNKEIQLKTLEISTLKDTMGCMETSVGGSESILKQQLKIMEQKLTHITGELQKEISISMQLSIDKMRLQSLVDQYGATKTEPSPNFVNNIQKQKPIEKENEKLTEKETTPKDTLATAMGMPLSPYDIHEVRILEHRNARNCLPNMVSLLVKFKTLRLKINFLNNKSKVKDRPEYGSILIYEYMDADTNYLFHYAKQKLTALGFANIFCQNGQVMAAKVRQYGAKVVHIKSTAQVDDMLSSNTESITEGMAKGIAKVQCLATDREESNSSIGTKEASKDESDFKYDEDFYARQ</sequence>
<dbReference type="STRING" id="67801.A0A1B0BAW7"/>
<dbReference type="GO" id="GO:0005634">
    <property type="term" value="C:nucleus"/>
    <property type="evidence" value="ECO:0007669"/>
    <property type="project" value="TreeGrafter"/>
</dbReference>
<dbReference type="GO" id="GO:0061630">
    <property type="term" value="F:ubiquitin protein ligase activity"/>
    <property type="evidence" value="ECO:0007669"/>
    <property type="project" value="TreeGrafter"/>
</dbReference>
<dbReference type="EMBL" id="JXJN01011202">
    <property type="status" value="NOT_ANNOTATED_CDS"/>
    <property type="molecule type" value="Genomic_DNA"/>
</dbReference>
<dbReference type="GO" id="GO:0090734">
    <property type="term" value="C:site of DNA damage"/>
    <property type="evidence" value="ECO:0007669"/>
    <property type="project" value="TreeGrafter"/>
</dbReference>
<organism evidence="7 8">
    <name type="scientific">Glossina palpalis gambiensis</name>
    <dbReference type="NCBI Taxonomy" id="67801"/>
    <lineage>
        <taxon>Eukaryota</taxon>
        <taxon>Metazoa</taxon>
        <taxon>Ecdysozoa</taxon>
        <taxon>Arthropoda</taxon>
        <taxon>Hexapoda</taxon>
        <taxon>Insecta</taxon>
        <taxon>Pterygota</taxon>
        <taxon>Neoptera</taxon>
        <taxon>Endopterygota</taxon>
        <taxon>Diptera</taxon>
        <taxon>Brachycera</taxon>
        <taxon>Muscomorpha</taxon>
        <taxon>Hippoboscoidea</taxon>
        <taxon>Glossinidae</taxon>
        <taxon>Glossina</taxon>
    </lineage>
</organism>
<dbReference type="EMBL" id="JXJN01011203">
    <property type="status" value="NOT_ANNOTATED_CDS"/>
    <property type="molecule type" value="Genomic_DNA"/>
</dbReference>
<dbReference type="Pfam" id="PF13639">
    <property type="entry name" value="zf-RING_2"/>
    <property type="match status" value="1"/>
</dbReference>
<feature type="coiled-coil region" evidence="4">
    <location>
        <begin position="244"/>
        <end position="271"/>
    </location>
</feature>
<keyword evidence="4" id="KW-0175">Coiled coil</keyword>
<dbReference type="PANTHER" id="PTHR46569:SF1">
    <property type="entry name" value="E3 UBIQUITIN-PROTEIN LIGASE RFWD3-RELATED"/>
    <property type="match status" value="1"/>
</dbReference>
<dbReference type="InterPro" id="IPR052639">
    <property type="entry name" value="TRAIP_ubiq-protein_ligase"/>
</dbReference>
<feature type="compositionally biased region" description="Basic and acidic residues" evidence="5">
    <location>
        <begin position="607"/>
        <end position="625"/>
    </location>
</feature>